<evidence type="ECO:0000313" key="1">
    <source>
        <dbReference type="EMBL" id="MBK4217826.1"/>
    </source>
</evidence>
<comment type="caution">
    <text evidence="1">The sequence shown here is derived from an EMBL/GenBank/DDBJ whole genome shotgun (WGS) entry which is preliminary data.</text>
</comment>
<dbReference type="AlphaFoldDB" id="A0A934SIP7"/>
<dbReference type="Proteomes" id="UP000640485">
    <property type="component" value="Unassembled WGS sequence"/>
</dbReference>
<gene>
    <name evidence="1" type="ORF">JJJ17_17975</name>
</gene>
<evidence type="ECO:0000313" key="2">
    <source>
        <dbReference type="Proteomes" id="UP000640485"/>
    </source>
</evidence>
<proteinExistence type="predicted"/>
<keyword evidence="2" id="KW-1185">Reference proteome</keyword>
<dbReference type="Pfam" id="PF14117">
    <property type="entry name" value="DUF4287"/>
    <property type="match status" value="1"/>
</dbReference>
<sequence>MSDDNGGKVKGPASYFPSIEAKYGQPIAHWKALIEEQTGKTHMQIVGWLKEAHGLGHGHANALVADTLPKTGKKG</sequence>
<name>A0A934SIP7_9RHOB</name>
<dbReference type="EMBL" id="JAEPRQ010000009">
    <property type="protein sequence ID" value="MBK4217826.1"/>
    <property type="molecule type" value="Genomic_DNA"/>
</dbReference>
<dbReference type="RefSeq" id="WP_200688962.1">
    <property type="nucleotide sequence ID" value="NZ_JAEPRQ010000009.1"/>
</dbReference>
<dbReference type="InterPro" id="IPR025629">
    <property type="entry name" value="DUF4287"/>
</dbReference>
<reference evidence="1" key="1">
    <citation type="submission" date="2021-01" db="EMBL/GenBank/DDBJ databases">
        <title>Paracoccus amoyensis sp. nov., isolated from the surface seawater along the coast of Xiamen Island, China.</title>
        <authorList>
            <person name="Lyu L."/>
        </authorList>
    </citation>
    <scope>NUCLEOTIDE SEQUENCE</scope>
    <source>
        <strain evidence="1">MJ17</strain>
    </source>
</reference>
<organism evidence="1 2">
    <name type="scientific">Paracoccus caeni</name>
    <dbReference type="NCBI Taxonomy" id="657651"/>
    <lineage>
        <taxon>Bacteria</taxon>
        <taxon>Pseudomonadati</taxon>
        <taxon>Pseudomonadota</taxon>
        <taxon>Alphaproteobacteria</taxon>
        <taxon>Rhodobacterales</taxon>
        <taxon>Paracoccaceae</taxon>
        <taxon>Paracoccus</taxon>
    </lineage>
</organism>
<accession>A0A934SIP7</accession>
<protein>
    <submittedName>
        <fullName evidence="1">DUF4287 domain-containing protein</fullName>
    </submittedName>
</protein>